<gene>
    <name evidence="1" type="ORF">DNX69_10140</name>
</gene>
<name>A0A323UL90_RHOPL</name>
<accession>A0A323UL90</accession>
<evidence type="ECO:0000313" key="2">
    <source>
        <dbReference type="Proteomes" id="UP000248134"/>
    </source>
</evidence>
<evidence type="ECO:0000313" key="1">
    <source>
        <dbReference type="EMBL" id="PZA12340.1"/>
    </source>
</evidence>
<organism evidence="1 2">
    <name type="scientific">Rhodopseudomonas palustris</name>
    <dbReference type="NCBI Taxonomy" id="1076"/>
    <lineage>
        <taxon>Bacteria</taxon>
        <taxon>Pseudomonadati</taxon>
        <taxon>Pseudomonadota</taxon>
        <taxon>Alphaproteobacteria</taxon>
        <taxon>Hyphomicrobiales</taxon>
        <taxon>Nitrobacteraceae</taxon>
        <taxon>Rhodopseudomonas</taxon>
    </lineage>
</organism>
<dbReference type="AlphaFoldDB" id="A0A323UL90"/>
<sequence length="259" mass="28668">MTGVVLAMLGIAVIGALGATYWLVKRSHPVLDAETNCPKSGPTAVHMILIDRSDPISEQQGQRIRQSIDKLKNDASFGLRFDIYTFQGDAVHSLEPKLRICALGKPDEANPWIENPELVRRQYETKFVAVLDQTISELLRASSEPNSPIIESLRAAAISSFGSIEVGKIPLRVTMISDMVQNTRLSNQFQSEADFRKLSQSPAWAALQPRLKGANVDILYLLRLSAARNGKPVQNRGHQLFWEQLIESSGGRLLVVDPL</sequence>
<dbReference type="EMBL" id="QKQS01000013">
    <property type="protein sequence ID" value="PZA12340.1"/>
    <property type="molecule type" value="Genomic_DNA"/>
</dbReference>
<protein>
    <submittedName>
        <fullName evidence="1">Uncharacterized protein</fullName>
    </submittedName>
</protein>
<reference evidence="1 2" key="1">
    <citation type="submission" date="2018-06" db="EMBL/GenBank/DDBJ databases">
        <title>Draft Whole-Genome Sequence of the purple photosynthetic bacterium Rhodospeudomonas palustris XCP.</title>
        <authorList>
            <person name="Rayyan A."/>
            <person name="Meyer T.E."/>
            <person name="Kyndt J.A."/>
        </authorList>
    </citation>
    <scope>NUCLEOTIDE SEQUENCE [LARGE SCALE GENOMIC DNA]</scope>
    <source>
        <strain evidence="1 2">XCP</strain>
    </source>
</reference>
<comment type="caution">
    <text evidence="1">The sequence shown here is derived from an EMBL/GenBank/DDBJ whole genome shotgun (WGS) entry which is preliminary data.</text>
</comment>
<dbReference type="Proteomes" id="UP000248134">
    <property type="component" value="Unassembled WGS sequence"/>
</dbReference>
<proteinExistence type="predicted"/>